<evidence type="ECO:0000256" key="1">
    <source>
        <dbReference type="ARBA" id="ARBA00001971"/>
    </source>
</evidence>
<protein>
    <recommendedName>
        <fullName evidence="13">Cytochrome P450</fullName>
    </recommendedName>
</protein>
<dbReference type="Proteomes" id="UP001166286">
    <property type="component" value="Unassembled WGS sequence"/>
</dbReference>
<evidence type="ECO:0008006" key="13">
    <source>
        <dbReference type="Google" id="ProtNLM"/>
    </source>
</evidence>
<dbReference type="GO" id="GO:0005506">
    <property type="term" value="F:iron ion binding"/>
    <property type="evidence" value="ECO:0007669"/>
    <property type="project" value="InterPro"/>
</dbReference>
<dbReference type="InterPro" id="IPR001128">
    <property type="entry name" value="Cyt_P450"/>
</dbReference>
<dbReference type="PANTHER" id="PTHR24287">
    <property type="entry name" value="P450, PUTATIVE (EUROFUNG)-RELATED"/>
    <property type="match status" value="1"/>
</dbReference>
<evidence type="ECO:0000313" key="12">
    <source>
        <dbReference type="Proteomes" id="UP001166286"/>
    </source>
</evidence>
<keyword evidence="10" id="KW-0472">Membrane</keyword>
<gene>
    <name evidence="11" type="ORF">JMJ35_008513</name>
</gene>
<dbReference type="EMBL" id="JAFEKC020000019">
    <property type="protein sequence ID" value="KAK0509142.1"/>
    <property type="molecule type" value="Genomic_DNA"/>
</dbReference>
<keyword evidence="7 9" id="KW-0503">Monooxygenase</keyword>
<dbReference type="CDD" id="cd11063">
    <property type="entry name" value="CYP52"/>
    <property type="match status" value="1"/>
</dbReference>
<feature type="binding site" description="axial binding residue" evidence="8">
    <location>
        <position position="457"/>
    </location>
    <ligand>
        <name>heme</name>
        <dbReference type="ChEBI" id="CHEBI:30413"/>
    </ligand>
    <ligandPart>
        <name>Fe</name>
        <dbReference type="ChEBI" id="CHEBI:18248"/>
    </ligandPart>
</feature>
<dbReference type="PANTHER" id="PTHR24287:SF1">
    <property type="entry name" value="P450, PUTATIVE (EUROFUNG)-RELATED"/>
    <property type="match status" value="1"/>
</dbReference>
<keyword evidence="10" id="KW-0812">Transmembrane</keyword>
<sequence>MSLFKLQAIVTGAVWIAIVVIGGALLRRLRSIWQTWKYQRDNQCVPPPKFPQLERILGIDMMLDNIRCWQKNTLLTRHRWRYETAGTTYGCTIAGQDTIFTIEPDNIKTVFSDRFSDFDAGWLRRRAFAPAIGDVLITADGPKWHHQRAMMRPAFNRKQITDYKFFERDLDALIDRIPKDGSTLDMAPLLYVHALNLASRLLFDEPLASLNPEFDSSSERFLTAFHGVNRGNELRIRLGRLLPLQPRDREYVAALKVVHEYGDHFVRRALNHQVSQTISAKGEVKGRYVFLREVAKETQDPTELRNHLLGMLLVGSETTASLLTSCLSLLSSRQGLWTKMRAEVLGMGDCNPTYERVKSLTTLNNVINEVLRLYPVLPMFGRTANKDTLLPIGGGPDRKARVFVPKNTLVNINTYCLHRRKDIFGPDAEDFRPERWASLNSLGYWAYLPFSGGPRICIGQQYALTEVSYTLVRLLQSFSGIESRDEQPFIEQIGISLSNANGAKLSFIPA</sequence>
<keyword evidence="10" id="KW-1133">Transmembrane helix</keyword>
<dbReference type="PROSITE" id="PS00086">
    <property type="entry name" value="CYTOCHROME_P450"/>
    <property type="match status" value="1"/>
</dbReference>
<evidence type="ECO:0000313" key="11">
    <source>
        <dbReference type="EMBL" id="KAK0509142.1"/>
    </source>
</evidence>
<dbReference type="SUPFAM" id="SSF48264">
    <property type="entry name" value="Cytochrome P450"/>
    <property type="match status" value="1"/>
</dbReference>
<keyword evidence="5 9" id="KW-0560">Oxidoreductase</keyword>
<dbReference type="GO" id="GO:0020037">
    <property type="term" value="F:heme binding"/>
    <property type="evidence" value="ECO:0007669"/>
    <property type="project" value="InterPro"/>
</dbReference>
<proteinExistence type="inferred from homology"/>
<dbReference type="Gene3D" id="1.10.630.10">
    <property type="entry name" value="Cytochrome P450"/>
    <property type="match status" value="1"/>
</dbReference>
<keyword evidence="12" id="KW-1185">Reference proteome</keyword>
<keyword evidence="3 8" id="KW-0349">Heme</keyword>
<keyword evidence="4 8" id="KW-0479">Metal-binding</keyword>
<comment type="similarity">
    <text evidence="2 9">Belongs to the cytochrome P450 family.</text>
</comment>
<evidence type="ECO:0000256" key="6">
    <source>
        <dbReference type="ARBA" id="ARBA00023004"/>
    </source>
</evidence>
<evidence type="ECO:0000256" key="9">
    <source>
        <dbReference type="RuleBase" id="RU000461"/>
    </source>
</evidence>
<dbReference type="InterPro" id="IPR002401">
    <property type="entry name" value="Cyt_P450_E_grp-I"/>
</dbReference>
<dbReference type="PRINTS" id="PR00463">
    <property type="entry name" value="EP450I"/>
</dbReference>
<comment type="cofactor">
    <cofactor evidence="1 8">
        <name>heme</name>
        <dbReference type="ChEBI" id="CHEBI:30413"/>
    </cofactor>
</comment>
<reference evidence="11" key="1">
    <citation type="submission" date="2023-03" db="EMBL/GenBank/DDBJ databases">
        <title>Complete genome of Cladonia borealis.</title>
        <authorList>
            <person name="Park H."/>
        </authorList>
    </citation>
    <scope>NUCLEOTIDE SEQUENCE</scope>
    <source>
        <strain evidence="11">ANT050790</strain>
    </source>
</reference>
<dbReference type="InterPro" id="IPR017972">
    <property type="entry name" value="Cyt_P450_CS"/>
</dbReference>
<dbReference type="PRINTS" id="PR00385">
    <property type="entry name" value="P450"/>
</dbReference>
<name>A0AA39UYZ8_9LECA</name>
<feature type="transmembrane region" description="Helical" evidence="10">
    <location>
        <begin position="6"/>
        <end position="26"/>
    </location>
</feature>
<dbReference type="Pfam" id="PF00067">
    <property type="entry name" value="p450"/>
    <property type="match status" value="1"/>
</dbReference>
<keyword evidence="6 8" id="KW-0408">Iron</keyword>
<evidence type="ECO:0000256" key="8">
    <source>
        <dbReference type="PIRSR" id="PIRSR602401-1"/>
    </source>
</evidence>
<organism evidence="11 12">
    <name type="scientific">Cladonia borealis</name>
    <dbReference type="NCBI Taxonomy" id="184061"/>
    <lineage>
        <taxon>Eukaryota</taxon>
        <taxon>Fungi</taxon>
        <taxon>Dikarya</taxon>
        <taxon>Ascomycota</taxon>
        <taxon>Pezizomycotina</taxon>
        <taxon>Lecanoromycetes</taxon>
        <taxon>OSLEUM clade</taxon>
        <taxon>Lecanoromycetidae</taxon>
        <taxon>Lecanorales</taxon>
        <taxon>Lecanorineae</taxon>
        <taxon>Cladoniaceae</taxon>
        <taxon>Cladonia</taxon>
    </lineage>
</organism>
<dbReference type="GO" id="GO:0004497">
    <property type="term" value="F:monooxygenase activity"/>
    <property type="evidence" value="ECO:0007669"/>
    <property type="project" value="UniProtKB-KW"/>
</dbReference>
<dbReference type="AlphaFoldDB" id="A0AA39UYZ8"/>
<evidence type="ECO:0000256" key="4">
    <source>
        <dbReference type="ARBA" id="ARBA00022723"/>
    </source>
</evidence>
<evidence type="ECO:0000256" key="3">
    <source>
        <dbReference type="ARBA" id="ARBA00022617"/>
    </source>
</evidence>
<comment type="caution">
    <text evidence="11">The sequence shown here is derived from an EMBL/GenBank/DDBJ whole genome shotgun (WGS) entry which is preliminary data.</text>
</comment>
<dbReference type="InterPro" id="IPR036396">
    <property type="entry name" value="Cyt_P450_sf"/>
</dbReference>
<evidence type="ECO:0000256" key="5">
    <source>
        <dbReference type="ARBA" id="ARBA00023002"/>
    </source>
</evidence>
<dbReference type="InterPro" id="IPR047146">
    <property type="entry name" value="Cyt_P450_E_CYP52_fungi"/>
</dbReference>
<dbReference type="GO" id="GO:0016705">
    <property type="term" value="F:oxidoreductase activity, acting on paired donors, with incorporation or reduction of molecular oxygen"/>
    <property type="evidence" value="ECO:0007669"/>
    <property type="project" value="InterPro"/>
</dbReference>
<evidence type="ECO:0000256" key="10">
    <source>
        <dbReference type="SAM" id="Phobius"/>
    </source>
</evidence>
<evidence type="ECO:0000256" key="7">
    <source>
        <dbReference type="ARBA" id="ARBA00023033"/>
    </source>
</evidence>
<evidence type="ECO:0000256" key="2">
    <source>
        <dbReference type="ARBA" id="ARBA00010617"/>
    </source>
</evidence>
<accession>A0AA39UYZ8</accession>